<proteinExistence type="predicted"/>
<dbReference type="SUPFAM" id="SSF46955">
    <property type="entry name" value="Putative DNA-binding domain"/>
    <property type="match status" value="1"/>
</dbReference>
<sequence>MPKNLTRSTARRRLTAQEAAEELGVTVRTVRNMIARGELRAYRLGGTTKGHGIRIEPADLDAALHPIPTTGGAA</sequence>
<dbReference type="Proteomes" id="UP000559182">
    <property type="component" value="Unassembled WGS sequence"/>
</dbReference>
<evidence type="ECO:0000259" key="1">
    <source>
        <dbReference type="Pfam" id="PF12728"/>
    </source>
</evidence>
<dbReference type="AlphaFoldDB" id="A0A839N5Z3"/>
<dbReference type="RefSeq" id="WP_183320338.1">
    <property type="nucleotide sequence ID" value="NZ_JACHVQ010000001.1"/>
</dbReference>
<organism evidence="2 3">
    <name type="scientific">Flexivirga oryzae</name>
    <dbReference type="NCBI Taxonomy" id="1794944"/>
    <lineage>
        <taxon>Bacteria</taxon>
        <taxon>Bacillati</taxon>
        <taxon>Actinomycetota</taxon>
        <taxon>Actinomycetes</taxon>
        <taxon>Micrococcales</taxon>
        <taxon>Dermacoccaceae</taxon>
        <taxon>Flexivirga</taxon>
    </lineage>
</organism>
<keyword evidence="3" id="KW-1185">Reference proteome</keyword>
<protein>
    <submittedName>
        <fullName evidence="2">Excisionase family DNA binding protein</fullName>
    </submittedName>
</protein>
<evidence type="ECO:0000313" key="2">
    <source>
        <dbReference type="EMBL" id="MBB2892189.1"/>
    </source>
</evidence>
<dbReference type="GO" id="GO:0003677">
    <property type="term" value="F:DNA binding"/>
    <property type="evidence" value="ECO:0007669"/>
    <property type="project" value="InterPro"/>
</dbReference>
<dbReference type="NCBIfam" id="TIGR01764">
    <property type="entry name" value="excise"/>
    <property type="match status" value="1"/>
</dbReference>
<name>A0A839N5Z3_9MICO</name>
<gene>
    <name evidence="2" type="ORF">FHU39_002173</name>
</gene>
<dbReference type="InterPro" id="IPR009061">
    <property type="entry name" value="DNA-bd_dom_put_sf"/>
</dbReference>
<comment type="caution">
    <text evidence="2">The sequence shown here is derived from an EMBL/GenBank/DDBJ whole genome shotgun (WGS) entry which is preliminary data.</text>
</comment>
<accession>A0A839N5Z3</accession>
<dbReference type="Pfam" id="PF12728">
    <property type="entry name" value="HTH_17"/>
    <property type="match status" value="1"/>
</dbReference>
<dbReference type="Gene3D" id="1.10.1660.10">
    <property type="match status" value="1"/>
</dbReference>
<feature type="domain" description="Helix-turn-helix" evidence="1">
    <location>
        <begin position="14"/>
        <end position="63"/>
    </location>
</feature>
<dbReference type="EMBL" id="JACHVQ010000001">
    <property type="protein sequence ID" value="MBB2892189.1"/>
    <property type="molecule type" value="Genomic_DNA"/>
</dbReference>
<evidence type="ECO:0000313" key="3">
    <source>
        <dbReference type="Proteomes" id="UP000559182"/>
    </source>
</evidence>
<dbReference type="InterPro" id="IPR041657">
    <property type="entry name" value="HTH_17"/>
</dbReference>
<reference evidence="2 3" key="1">
    <citation type="submission" date="2020-08" db="EMBL/GenBank/DDBJ databases">
        <title>Sequencing the genomes of 1000 actinobacteria strains.</title>
        <authorList>
            <person name="Klenk H.-P."/>
        </authorList>
    </citation>
    <scope>NUCLEOTIDE SEQUENCE [LARGE SCALE GENOMIC DNA]</scope>
    <source>
        <strain evidence="2 3">DSM 105369</strain>
    </source>
</reference>
<dbReference type="InterPro" id="IPR010093">
    <property type="entry name" value="SinI_DNA-bd"/>
</dbReference>